<dbReference type="RefSeq" id="XP_040882099.1">
    <property type="nucleotide sequence ID" value="XM_041025960.1"/>
</dbReference>
<name>A0A074WRM9_AURM1</name>
<evidence type="ECO:0000256" key="1">
    <source>
        <dbReference type="SAM" id="Phobius"/>
    </source>
</evidence>
<reference evidence="2 3" key="1">
    <citation type="journal article" date="2014" name="BMC Genomics">
        <title>Genome sequencing of four Aureobasidium pullulans varieties: biotechnological potential, stress tolerance, and description of new species.</title>
        <authorList>
            <person name="Gostin Ar C."/>
            <person name="Ohm R.A."/>
            <person name="Kogej T."/>
            <person name="Sonjak S."/>
            <person name="Turk M."/>
            <person name="Zajc J."/>
            <person name="Zalar P."/>
            <person name="Grube M."/>
            <person name="Sun H."/>
            <person name="Han J."/>
            <person name="Sharma A."/>
            <person name="Chiniquy J."/>
            <person name="Ngan C.Y."/>
            <person name="Lipzen A."/>
            <person name="Barry K."/>
            <person name="Grigoriev I.V."/>
            <person name="Gunde-Cimerman N."/>
        </authorList>
    </citation>
    <scope>NUCLEOTIDE SEQUENCE [LARGE SCALE GENOMIC DNA]</scope>
    <source>
        <strain evidence="2 3">CBS 110374</strain>
    </source>
</reference>
<sequence>MNSRTDVNAQCWSRKRDCRQEQTSKPLVGAGGLDVAGLLALVADTVVADLGRAVARKVTDLTACDRQLACFVALLTLGIAGLAARSTVALVLVTTLVTATLRAVAGDVADLAALVALLATTHGTTTRSRALGAVARDVTGLTTAVAGLLLLGVGALAREMALATAVVAGGVALGGAVASLVGNVAACSEVN</sequence>
<feature type="transmembrane region" description="Helical" evidence="1">
    <location>
        <begin position="163"/>
        <end position="186"/>
    </location>
</feature>
<feature type="transmembrane region" description="Helical" evidence="1">
    <location>
        <begin position="68"/>
        <end position="93"/>
    </location>
</feature>
<feature type="transmembrane region" description="Helical" evidence="1">
    <location>
        <begin position="99"/>
        <end position="118"/>
    </location>
</feature>
<gene>
    <name evidence="2" type="ORF">M437DRAFT_73021</name>
</gene>
<keyword evidence="1" id="KW-1133">Transmembrane helix</keyword>
<dbReference type="HOGENOM" id="CLU_1272067_0_0_1"/>
<organism evidence="2 3">
    <name type="scientific">Aureobasidium melanogenum (strain CBS 110374)</name>
    <name type="common">Aureobasidium pullulans var. melanogenum</name>
    <dbReference type="NCBI Taxonomy" id="1043003"/>
    <lineage>
        <taxon>Eukaryota</taxon>
        <taxon>Fungi</taxon>
        <taxon>Dikarya</taxon>
        <taxon>Ascomycota</taxon>
        <taxon>Pezizomycotina</taxon>
        <taxon>Dothideomycetes</taxon>
        <taxon>Dothideomycetidae</taxon>
        <taxon>Dothideales</taxon>
        <taxon>Saccotheciaceae</taxon>
        <taxon>Aureobasidium</taxon>
    </lineage>
</organism>
<keyword evidence="3" id="KW-1185">Reference proteome</keyword>
<dbReference type="GeneID" id="63919333"/>
<keyword evidence="1" id="KW-0472">Membrane</keyword>
<keyword evidence="1" id="KW-0812">Transmembrane</keyword>
<dbReference type="AlphaFoldDB" id="A0A074WRM9"/>
<feature type="transmembrane region" description="Helical" evidence="1">
    <location>
        <begin position="138"/>
        <end position="157"/>
    </location>
</feature>
<accession>A0A074WRM9</accession>
<protein>
    <submittedName>
        <fullName evidence="2">Uncharacterized protein</fullName>
    </submittedName>
</protein>
<evidence type="ECO:0000313" key="3">
    <source>
        <dbReference type="Proteomes" id="UP000030672"/>
    </source>
</evidence>
<dbReference type="Proteomes" id="UP000030672">
    <property type="component" value="Unassembled WGS sequence"/>
</dbReference>
<proteinExistence type="predicted"/>
<dbReference type="EMBL" id="KL584827">
    <property type="protein sequence ID" value="KEQ65076.1"/>
    <property type="molecule type" value="Genomic_DNA"/>
</dbReference>
<evidence type="ECO:0000313" key="2">
    <source>
        <dbReference type="EMBL" id="KEQ65076.1"/>
    </source>
</evidence>